<evidence type="ECO:0000256" key="1">
    <source>
        <dbReference type="SAM" id="MobiDB-lite"/>
    </source>
</evidence>
<reference evidence="3 4" key="1">
    <citation type="journal article" date="2016" name="Nat. Commun.">
        <title>Thousands of microbial genomes shed light on interconnected biogeochemical processes in an aquifer system.</title>
        <authorList>
            <person name="Anantharaman K."/>
            <person name="Brown C.T."/>
            <person name="Hug L.A."/>
            <person name="Sharon I."/>
            <person name="Castelle C.J."/>
            <person name="Probst A.J."/>
            <person name="Thomas B.C."/>
            <person name="Singh A."/>
            <person name="Wilkins M.J."/>
            <person name="Karaoz U."/>
            <person name="Brodie E.L."/>
            <person name="Williams K.H."/>
            <person name="Hubbard S.S."/>
            <person name="Banfield J.F."/>
        </authorList>
    </citation>
    <scope>NUCLEOTIDE SEQUENCE [LARGE SCALE GENOMIC DNA]</scope>
</reference>
<dbReference type="InterPro" id="IPR047773">
    <property type="entry name" value="YHYH_dom_bact"/>
</dbReference>
<dbReference type="AlphaFoldDB" id="A0A1G2UZ66"/>
<evidence type="ECO:0000256" key="2">
    <source>
        <dbReference type="SAM" id="SignalP"/>
    </source>
</evidence>
<proteinExistence type="predicted"/>
<keyword evidence="2" id="KW-0732">Signal</keyword>
<feature type="chain" id="PRO_5009584803" description="YHYH domain-containing protein" evidence="2">
    <location>
        <begin position="25"/>
        <end position="132"/>
    </location>
</feature>
<organism evidence="3 4">
    <name type="scientific">Candidatus Zambryskibacteria bacterium RIFOXYC1_FULL_39_10</name>
    <dbReference type="NCBI Taxonomy" id="1802779"/>
    <lineage>
        <taxon>Bacteria</taxon>
        <taxon>Candidatus Zambryskiibacteriota</taxon>
    </lineage>
</organism>
<accession>A0A1G2UZ66</accession>
<evidence type="ECO:0000313" key="4">
    <source>
        <dbReference type="Proteomes" id="UP000177697"/>
    </source>
</evidence>
<feature type="region of interest" description="Disordered" evidence="1">
    <location>
        <begin position="62"/>
        <end position="113"/>
    </location>
</feature>
<name>A0A1G2UZ66_9BACT</name>
<dbReference type="Proteomes" id="UP000177697">
    <property type="component" value="Unassembled WGS sequence"/>
</dbReference>
<sequence length="132" mass="14523">MKNYKRNSIIVISLIFLIPLFTEAHPGRTDSSGCHTCRTNCPSWGLSTGEYHCHNSKGVSQPVEPIKSTYGENGTGYTTPAPEYKGPAPATSKAKATVTPKPTTYNPSPTSEVKLQTTEKKGWLSRLFSWFK</sequence>
<dbReference type="NCBIfam" id="NF033223">
    <property type="entry name" value="YHYH_alt"/>
    <property type="match status" value="1"/>
</dbReference>
<gene>
    <name evidence="3" type="ORF">A2431_00490</name>
</gene>
<feature type="compositionally biased region" description="Low complexity" evidence="1">
    <location>
        <begin position="85"/>
        <end position="104"/>
    </location>
</feature>
<dbReference type="EMBL" id="MHWW01000017">
    <property type="protein sequence ID" value="OHB14673.1"/>
    <property type="molecule type" value="Genomic_DNA"/>
</dbReference>
<feature type="signal peptide" evidence="2">
    <location>
        <begin position="1"/>
        <end position="24"/>
    </location>
</feature>
<evidence type="ECO:0000313" key="3">
    <source>
        <dbReference type="EMBL" id="OHB14673.1"/>
    </source>
</evidence>
<protein>
    <recommendedName>
        <fullName evidence="5">YHYH domain-containing protein</fullName>
    </recommendedName>
</protein>
<comment type="caution">
    <text evidence="3">The sequence shown here is derived from an EMBL/GenBank/DDBJ whole genome shotgun (WGS) entry which is preliminary data.</text>
</comment>
<evidence type="ECO:0008006" key="5">
    <source>
        <dbReference type="Google" id="ProtNLM"/>
    </source>
</evidence>